<organism evidence="1 2">
    <name type="scientific">Streptomyces angustmyceticus</name>
    <dbReference type="NCBI Taxonomy" id="285578"/>
    <lineage>
        <taxon>Bacteria</taxon>
        <taxon>Bacillati</taxon>
        <taxon>Actinomycetota</taxon>
        <taxon>Actinomycetes</taxon>
        <taxon>Kitasatosporales</taxon>
        <taxon>Streptomycetaceae</taxon>
        <taxon>Streptomyces</taxon>
    </lineage>
</organism>
<dbReference type="RefSeq" id="WP_086721968.1">
    <property type="nucleotide sequence ID" value="NZ_BLAG01000004.1"/>
</dbReference>
<dbReference type="OrthoDB" id="3543549at2"/>
<evidence type="ECO:0008006" key="3">
    <source>
        <dbReference type="Google" id="ProtNLM"/>
    </source>
</evidence>
<reference evidence="1 2" key="1">
    <citation type="submission" date="2019-10" db="EMBL/GenBank/DDBJ databases">
        <title>Whole genome shotgun sequence of Streptomyces angustmyceticus NBRC 3934.</title>
        <authorList>
            <person name="Hosoyama A."/>
            <person name="Ichikawa N."/>
            <person name="Kimura A."/>
            <person name="Kitahashi Y."/>
            <person name="Komaki H."/>
            <person name="Uohara A."/>
        </authorList>
    </citation>
    <scope>NUCLEOTIDE SEQUENCE [LARGE SCALE GENOMIC DNA]</scope>
    <source>
        <strain evidence="1 2">NBRC 3934</strain>
    </source>
</reference>
<accession>A0A5J4L1M5</accession>
<gene>
    <name evidence="1" type="ORF">San01_07540</name>
</gene>
<evidence type="ECO:0000313" key="2">
    <source>
        <dbReference type="Proteomes" id="UP000325598"/>
    </source>
</evidence>
<sequence length="69" mass="7218">MTSVELTAGDVARWALHAGLPLPDERHTDVAATANYIHTVISTLRELDFGETPPAAAYSIEGVAADAAV</sequence>
<dbReference type="GeneID" id="96749350"/>
<name>A0A5J4L1M5_9ACTN</name>
<evidence type="ECO:0000313" key="1">
    <source>
        <dbReference type="EMBL" id="GES28267.1"/>
    </source>
</evidence>
<keyword evidence="2" id="KW-1185">Reference proteome</keyword>
<protein>
    <recommendedName>
        <fullName evidence="3">Amidase</fullName>
    </recommendedName>
</protein>
<comment type="caution">
    <text evidence="1">The sequence shown here is derived from an EMBL/GenBank/DDBJ whole genome shotgun (WGS) entry which is preliminary data.</text>
</comment>
<dbReference type="AlphaFoldDB" id="A0A5J4L1M5"/>
<proteinExistence type="predicted"/>
<dbReference type="Proteomes" id="UP000325598">
    <property type="component" value="Unassembled WGS sequence"/>
</dbReference>
<dbReference type="EMBL" id="BLAG01000004">
    <property type="protein sequence ID" value="GES28267.1"/>
    <property type="molecule type" value="Genomic_DNA"/>
</dbReference>